<proteinExistence type="predicted"/>
<dbReference type="AlphaFoldDB" id="A0A764S7E0"/>
<feature type="signal peptide" evidence="1">
    <location>
        <begin position="1"/>
        <end position="21"/>
    </location>
</feature>
<dbReference type="Pfam" id="PF00419">
    <property type="entry name" value="Fimbrial"/>
    <property type="match status" value="1"/>
</dbReference>
<reference evidence="3" key="2">
    <citation type="submission" date="2020-02" db="EMBL/GenBank/DDBJ databases">
        <authorList>
            <consortium name="NCBI Pathogen Detection Project"/>
        </authorList>
    </citation>
    <scope>NUCLEOTIDE SEQUENCE</scope>
    <source>
        <strain evidence="3">MA.0809R10500</strain>
    </source>
</reference>
<feature type="chain" id="PRO_5028423783" evidence="1">
    <location>
        <begin position="22"/>
        <end position="178"/>
    </location>
</feature>
<gene>
    <name evidence="3" type="ORF">G8717_004312</name>
</gene>
<accession>A0A764S7E0</accession>
<dbReference type="GO" id="GO:0043709">
    <property type="term" value="P:cell adhesion involved in single-species biofilm formation"/>
    <property type="evidence" value="ECO:0007669"/>
    <property type="project" value="TreeGrafter"/>
</dbReference>
<evidence type="ECO:0000313" key="3">
    <source>
        <dbReference type="EMBL" id="HAG5111411.1"/>
    </source>
</evidence>
<feature type="domain" description="Fimbrial-type adhesion" evidence="2">
    <location>
        <begin position="30"/>
        <end position="177"/>
    </location>
</feature>
<reference evidence="3" key="1">
    <citation type="journal article" date="2018" name="Genome Biol.">
        <title>SKESA: strategic k-mer extension for scrupulous assemblies.</title>
        <authorList>
            <person name="Souvorov A."/>
            <person name="Agarwala R."/>
            <person name="Lipman D.J."/>
        </authorList>
    </citation>
    <scope>NUCLEOTIDE SEQUENCE</scope>
    <source>
        <strain evidence="3">MA.0809R10500</strain>
    </source>
</reference>
<evidence type="ECO:0000256" key="1">
    <source>
        <dbReference type="SAM" id="SignalP"/>
    </source>
</evidence>
<comment type="caution">
    <text evidence="3">The sequence shown here is derived from an EMBL/GenBank/DDBJ whole genome shotgun (WGS) entry which is preliminary data.</text>
</comment>
<dbReference type="PANTHER" id="PTHR33420">
    <property type="entry name" value="FIMBRIAL SUBUNIT ELFA-RELATED"/>
    <property type="match status" value="1"/>
</dbReference>
<dbReference type="InterPro" id="IPR008966">
    <property type="entry name" value="Adhesion_dom_sf"/>
</dbReference>
<protein>
    <submittedName>
        <fullName evidence="3">Type 1 fimbrial protein</fullName>
    </submittedName>
</protein>
<dbReference type="InterPro" id="IPR036937">
    <property type="entry name" value="Adhesion_dom_fimbrial_sf"/>
</dbReference>
<sequence>MIKTVMAGAVAMALVSFGANAANQGQGVVNFKGSVIDAPCGIAPESADQTIDFGQISKAHLKNDGISVKKVVDIKLVNCDFTDPAAKKTVSVTFSGRDANGHADELGTTGDTGTAIVMSGSDGSLVKFDGATPSNKMTLQEGSNTLKYSAWVKKSSAPGAEVKEGDFFATTHFNLTYE</sequence>
<dbReference type="GO" id="GO:0009289">
    <property type="term" value="C:pilus"/>
    <property type="evidence" value="ECO:0007669"/>
    <property type="project" value="InterPro"/>
</dbReference>
<dbReference type="PANTHER" id="PTHR33420:SF26">
    <property type="entry name" value="FIMBRIAL SUBUNIT"/>
    <property type="match status" value="1"/>
</dbReference>
<evidence type="ECO:0000259" key="2">
    <source>
        <dbReference type="Pfam" id="PF00419"/>
    </source>
</evidence>
<name>A0A764S7E0_SALER</name>
<dbReference type="InterPro" id="IPR050263">
    <property type="entry name" value="Bact_Fimbrial_Adh_Pro"/>
</dbReference>
<organism evidence="3">
    <name type="scientific">Salmonella enterica</name>
    <name type="common">Salmonella choleraesuis</name>
    <dbReference type="NCBI Taxonomy" id="28901"/>
    <lineage>
        <taxon>Bacteria</taxon>
        <taxon>Pseudomonadati</taxon>
        <taxon>Pseudomonadota</taxon>
        <taxon>Gammaproteobacteria</taxon>
        <taxon>Enterobacterales</taxon>
        <taxon>Enterobacteriaceae</taxon>
        <taxon>Salmonella</taxon>
    </lineage>
</organism>
<dbReference type="EMBL" id="DAAYOT010000018">
    <property type="protein sequence ID" value="HAG5111411.1"/>
    <property type="molecule type" value="Genomic_DNA"/>
</dbReference>
<dbReference type="SUPFAM" id="SSF49401">
    <property type="entry name" value="Bacterial adhesins"/>
    <property type="match status" value="1"/>
</dbReference>
<dbReference type="InterPro" id="IPR000259">
    <property type="entry name" value="Adhesion_dom_fimbrial"/>
</dbReference>
<dbReference type="Gene3D" id="2.60.40.1090">
    <property type="entry name" value="Fimbrial-type adhesion domain"/>
    <property type="match status" value="1"/>
</dbReference>
<keyword evidence="1" id="KW-0732">Signal</keyword>